<dbReference type="KEGG" id="sla:SERLADRAFT_480946"/>
<dbReference type="AlphaFoldDB" id="F8PE62"/>
<dbReference type="PROSITE" id="PS50088">
    <property type="entry name" value="ANK_REPEAT"/>
    <property type="match status" value="1"/>
</dbReference>
<dbReference type="EMBL" id="GL945447">
    <property type="protein sequence ID" value="EGO18659.1"/>
    <property type="molecule type" value="Genomic_DNA"/>
</dbReference>
<dbReference type="Pfam" id="PF12796">
    <property type="entry name" value="Ank_2"/>
    <property type="match status" value="1"/>
</dbReference>
<dbReference type="Proteomes" id="UP000008064">
    <property type="component" value="Unassembled WGS sequence"/>
</dbReference>
<keyword evidence="1" id="KW-0040">ANK repeat</keyword>
<name>F8PE62_SERL9</name>
<dbReference type="InterPro" id="IPR002110">
    <property type="entry name" value="Ankyrin_rpt"/>
</dbReference>
<reference evidence="3" key="1">
    <citation type="journal article" date="2011" name="Science">
        <title>The plant cell wall-decomposing machinery underlies the functional diversity of forest fungi.</title>
        <authorList>
            <person name="Eastwood D.C."/>
            <person name="Floudas D."/>
            <person name="Binder M."/>
            <person name="Majcherczyk A."/>
            <person name="Schneider P."/>
            <person name="Aerts A."/>
            <person name="Asiegbu F.O."/>
            <person name="Baker S.E."/>
            <person name="Barry K."/>
            <person name="Bendiksby M."/>
            <person name="Blumentritt M."/>
            <person name="Coutinho P.M."/>
            <person name="Cullen D."/>
            <person name="de Vries R.P."/>
            <person name="Gathman A."/>
            <person name="Goodell B."/>
            <person name="Henrissat B."/>
            <person name="Ihrmark K."/>
            <person name="Kauserud H."/>
            <person name="Kohler A."/>
            <person name="LaButti K."/>
            <person name="Lapidus A."/>
            <person name="Lavin J.L."/>
            <person name="Lee Y.-H."/>
            <person name="Lindquist E."/>
            <person name="Lilly W."/>
            <person name="Lucas S."/>
            <person name="Morin E."/>
            <person name="Murat C."/>
            <person name="Oguiza J.A."/>
            <person name="Park J."/>
            <person name="Pisabarro A.G."/>
            <person name="Riley R."/>
            <person name="Rosling A."/>
            <person name="Salamov A."/>
            <person name="Schmidt O."/>
            <person name="Schmutz J."/>
            <person name="Skrede I."/>
            <person name="Stenlid J."/>
            <person name="Wiebenga A."/>
            <person name="Xie X."/>
            <person name="Kuees U."/>
            <person name="Hibbett D.S."/>
            <person name="Hoffmeister D."/>
            <person name="Hoegberg N."/>
            <person name="Martin F."/>
            <person name="Grigoriev I.V."/>
            <person name="Watkinson S.C."/>
        </authorList>
    </citation>
    <scope>NUCLEOTIDE SEQUENCE [LARGE SCALE GENOMIC DNA]</scope>
    <source>
        <strain evidence="3">S7.9</strain>
    </source>
</reference>
<dbReference type="GeneID" id="18821603"/>
<evidence type="ECO:0000256" key="1">
    <source>
        <dbReference type="PROSITE-ProRule" id="PRU00023"/>
    </source>
</evidence>
<evidence type="ECO:0000313" key="3">
    <source>
        <dbReference type="Proteomes" id="UP000008064"/>
    </source>
</evidence>
<dbReference type="SMART" id="SM00248">
    <property type="entry name" value="ANK"/>
    <property type="match status" value="3"/>
</dbReference>
<dbReference type="RefSeq" id="XP_007324686.1">
    <property type="nucleotide sequence ID" value="XM_007324624.1"/>
</dbReference>
<feature type="repeat" description="ANK" evidence="1">
    <location>
        <begin position="49"/>
        <end position="81"/>
    </location>
</feature>
<evidence type="ECO:0000313" key="2">
    <source>
        <dbReference type="EMBL" id="EGO18659.1"/>
    </source>
</evidence>
<dbReference type="SUPFAM" id="SSF48403">
    <property type="entry name" value="Ankyrin repeat"/>
    <property type="match status" value="1"/>
</dbReference>
<proteinExistence type="predicted"/>
<dbReference type="OrthoDB" id="442087at2759"/>
<dbReference type="InterPro" id="IPR036770">
    <property type="entry name" value="Ankyrin_rpt-contain_sf"/>
</dbReference>
<accession>F8PE62</accession>
<gene>
    <name evidence="2" type="ORF">SERLADRAFT_480946</name>
</gene>
<protein>
    <submittedName>
        <fullName evidence="2">Uncharacterized protein</fullName>
    </submittedName>
</protein>
<dbReference type="HOGENOM" id="CLU_1366976_0_0_1"/>
<organism evidence="3">
    <name type="scientific">Serpula lacrymans var. lacrymans (strain S7.9)</name>
    <name type="common">Dry rot fungus</name>
    <dbReference type="NCBI Taxonomy" id="578457"/>
    <lineage>
        <taxon>Eukaryota</taxon>
        <taxon>Fungi</taxon>
        <taxon>Dikarya</taxon>
        <taxon>Basidiomycota</taxon>
        <taxon>Agaricomycotina</taxon>
        <taxon>Agaricomycetes</taxon>
        <taxon>Agaricomycetidae</taxon>
        <taxon>Boletales</taxon>
        <taxon>Coniophorineae</taxon>
        <taxon>Serpulaceae</taxon>
        <taxon>Serpula</taxon>
    </lineage>
</organism>
<dbReference type="Gene3D" id="1.25.40.20">
    <property type="entry name" value="Ankyrin repeat-containing domain"/>
    <property type="match status" value="1"/>
</dbReference>
<sequence>MLRSAVFTAARSKDTEKVKKGVWEDNVDPSGGEIKAGCEEFVHVHPKDPQETLLHIAAFNGDADMVEWLDAHSADCEERNSSRFTAFHIALQHGCIPVLNYFFKVYDPKSDDYTSIYATPSSKPVLFIALDSAEPEVIWMILNNGLASTQDIGNAWAWVSSSEGEQSLLKKLGTQRDDILGEIRNLLMTYVLARTDHLYL</sequence>